<feature type="non-terminal residue" evidence="2">
    <location>
        <position position="78"/>
    </location>
</feature>
<comment type="caution">
    <text evidence="2">The sequence shown here is derived from an EMBL/GenBank/DDBJ whole genome shotgun (WGS) entry which is preliminary data.</text>
</comment>
<feature type="region of interest" description="Disordered" evidence="1">
    <location>
        <begin position="1"/>
        <end position="47"/>
    </location>
</feature>
<evidence type="ECO:0000256" key="1">
    <source>
        <dbReference type="SAM" id="MobiDB-lite"/>
    </source>
</evidence>
<protein>
    <submittedName>
        <fullName evidence="2">Uncharacterized protein</fullName>
    </submittedName>
</protein>
<dbReference type="EMBL" id="JBEHCU010008458">
    <property type="protein sequence ID" value="KAL1382829.1"/>
    <property type="molecule type" value="Genomic_DNA"/>
</dbReference>
<sequence>MSIPAVAIEYQRLSQRDDDPDDDSARESNGSGSDVEEWSYIGGGGSRGQFNRELQEINLEAATGRSSRPRKMKVEMYE</sequence>
<name>A0ABD1CZB5_CULPP</name>
<proteinExistence type="predicted"/>
<organism evidence="2 3">
    <name type="scientific">Culex pipiens pipiens</name>
    <name type="common">Northern house mosquito</name>
    <dbReference type="NCBI Taxonomy" id="38569"/>
    <lineage>
        <taxon>Eukaryota</taxon>
        <taxon>Metazoa</taxon>
        <taxon>Ecdysozoa</taxon>
        <taxon>Arthropoda</taxon>
        <taxon>Hexapoda</taxon>
        <taxon>Insecta</taxon>
        <taxon>Pterygota</taxon>
        <taxon>Neoptera</taxon>
        <taxon>Endopterygota</taxon>
        <taxon>Diptera</taxon>
        <taxon>Nematocera</taxon>
        <taxon>Culicoidea</taxon>
        <taxon>Culicidae</taxon>
        <taxon>Culicinae</taxon>
        <taxon>Culicini</taxon>
        <taxon>Culex</taxon>
        <taxon>Culex</taxon>
    </lineage>
</organism>
<accession>A0ABD1CZB5</accession>
<dbReference type="Proteomes" id="UP001562425">
    <property type="component" value="Unassembled WGS sequence"/>
</dbReference>
<feature type="region of interest" description="Disordered" evidence="1">
    <location>
        <begin position="59"/>
        <end position="78"/>
    </location>
</feature>
<keyword evidence="3" id="KW-1185">Reference proteome</keyword>
<reference evidence="2 3" key="1">
    <citation type="submission" date="2024-05" db="EMBL/GenBank/DDBJ databases">
        <title>Culex pipiens pipiens assembly and annotation.</title>
        <authorList>
            <person name="Alout H."/>
            <person name="Durand T."/>
        </authorList>
    </citation>
    <scope>NUCLEOTIDE SEQUENCE [LARGE SCALE GENOMIC DNA]</scope>
    <source>
        <strain evidence="2">HA-2024</strain>
        <tissue evidence="2">Whole body</tissue>
    </source>
</reference>
<evidence type="ECO:0000313" key="3">
    <source>
        <dbReference type="Proteomes" id="UP001562425"/>
    </source>
</evidence>
<gene>
    <name evidence="2" type="ORF">pipiens_013199</name>
</gene>
<evidence type="ECO:0000313" key="2">
    <source>
        <dbReference type="EMBL" id="KAL1382829.1"/>
    </source>
</evidence>
<dbReference type="AlphaFoldDB" id="A0ABD1CZB5"/>